<feature type="transmembrane region" description="Helical" evidence="1">
    <location>
        <begin position="6"/>
        <end position="27"/>
    </location>
</feature>
<sequence length="365" mass="41150">MKKKMIFYILFLIGCAGIGFVGGYFLANTEIAVDLSIQQLIISFLILIIVQFIAVNIHEFGHFLVGKILGYRLLMYQIGLLAFTYENGKMKFQFKRAKGFAGLCAMIPPMGTNMLDKKHVFYYAGGIIINVVTGLLALIGLPFISNLYGQIFIAIFSFISIVLGLANLVPYKTAGNHFSDGKFIVGILKQSPSVKSMLTIQNTFTQLAGGIRPKDLLIDTDQLLNQDDPTLLLLQYYQALDHNDQEQFIQLIEKIIDQIGHVPSVSLPGFYYEILTAGILSERTEWIETYYPLAEKSLNQDQDLNGARVKAYYAWHQGDFERVQQQIDHAKTVAPKFPIRGQAEMELMLINNLQEKLNIKLAQSF</sequence>
<gene>
    <name evidence="2" type="ORF">GCM10022410_11760</name>
</gene>
<feature type="transmembrane region" description="Helical" evidence="1">
    <location>
        <begin position="147"/>
        <end position="169"/>
    </location>
</feature>
<feature type="transmembrane region" description="Helical" evidence="1">
    <location>
        <begin position="69"/>
        <end position="88"/>
    </location>
</feature>
<name>A0ABP7VH16_9BACI</name>
<dbReference type="CDD" id="cd05709">
    <property type="entry name" value="S2P-M50"/>
    <property type="match status" value="1"/>
</dbReference>
<evidence type="ECO:0000313" key="3">
    <source>
        <dbReference type="Proteomes" id="UP001501734"/>
    </source>
</evidence>
<keyword evidence="3" id="KW-1185">Reference proteome</keyword>
<dbReference type="RefSeq" id="WP_344911283.1">
    <property type="nucleotide sequence ID" value="NZ_BAABDL010000063.1"/>
</dbReference>
<accession>A0ABP7VH16</accession>
<organism evidence="2 3">
    <name type="scientific">Amphibacillus indicireducens</name>
    <dbReference type="NCBI Taxonomy" id="1076330"/>
    <lineage>
        <taxon>Bacteria</taxon>
        <taxon>Bacillati</taxon>
        <taxon>Bacillota</taxon>
        <taxon>Bacilli</taxon>
        <taxon>Bacillales</taxon>
        <taxon>Bacillaceae</taxon>
        <taxon>Amphibacillus</taxon>
    </lineage>
</organism>
<evidence type="ECO:0008006" key="4">
    <source>
        <dbReference type="Google" id="ProtNLM"/>
    </source>
</evidence>
<feature type="transmembrane region" description="Helical" evidence="1">
    <location>
        <begin position="120"/>
        <end position="141"/>
    </location>
</feature>
<protein>
    <recommendedName>
        <fullName evidence="4">Peptidase M50 domain-containing protein</fullName>
    </recommendedName>
</protein>
<evidence type="ECO:0000256" key="1">
    <source>
        <dbReference type="SAM" id="Phobius"/>
    </source>
</evidence>
<keyword evidence="1" id="KW-0472">Membrane</keyword>
<comment type="caution">
    <text evidence="2">The sequence shown here is derived from an EMBL/GenBank/DDBJ whole genome shotgun (WGS) entry which is preliminary data.</text>
</comment>
<dbReference type="EMBL" id="BAABDL010000063">
    <property type="protein sequence ID" value="GAA4067184.1"/>
    <property type="molecule type" value="Genomic_DNA"/>
</dbReference>
<reference evidence="3" key="1">
    <citation type="journal article" date="2019" name="Int. J. Syst. Evol. Microbiol.">
        <title>The Global Catalogue of Microorganisms (GCM) 10K type strain sequencing project: providing services to taxonomists for standard genome sequencing and annotation.</title>
        <authorList>
            <consortium name="The Broad Institute Genomics Platform"/>
            <consortium name="The Broad Institute Genome Sequencing Center for Infectious Disease"/>
            <person name="Wu L."/>
            <person name="Ma J."/>
        </authorList>
    </citation>
    <scope>NUCLEOTIDE SEQUENCE [LARGE SCALE GENOMIC DNA]</scope>
    <source>
        <strain evidence="3">JCM 17250</strain>
    </source>
</reference>
<keyword evidence="1" id="KW-0812">Transmembrane</keyword>
<keyword evidence="1" id="KW-1133">Transmembrane helix</keyword>
<dbReference type="Proteomes" id="UP001501734">
    <property type="component" value="Unassembled WGS sequence"/>
</dbReference>
<dbReference type="PROSITE" id="PS51257">
    <property type="entry name" value="PROKAR_LIPOPROTEIN"/>
    <property type="match status" value="1"/>
</dbReference>
<feature type="transmembrane region" description="Helical" evidence="1">
    <location>
        <begin position="39"/>
        <end position="57"/>
    </location>
</feature>
<proteinExistence type="predicted"/>
<evidence type="ECO:0000313" key="2">
    <source>
        <dbReference type="EMBL" id="GAA4067184.1"/>
    </source>
</evidence>